<dbReference type="AlphaFoldDB" id="A0AAD1UMS3"/>
<name>A0AAD1UMS3_EUPCR</name>
<dbReference type="EMBL" id="CAMPGE010012840">
    <property type="protein sequence ID" value="CAI2371597.1"/>
    <property type="molecule type" value="Genomic_DNA"/>
</dbReference>
<reference evidence="1" key="1">
    <citation type="submission" date="2023-07" db="EMBL/GenBank/DDBJ databases">
        <authorList>
            <consortium name="AG Swart"/>
            <person name="Singh M."/>
            <person name="Singh A."/>
            <person name="Seah K."/>
            <person name="Emmerich C."/>
        </authorList>
    </citation>
    <scope>NUCLEOTIDE SEQUENCE</scope>
    <source>
        <strain evidence="1">DP1</strain>
    </source>
</reference>
<evidence type="ECO:0000313" key="2">
    <source>
        <dbReference type="Proteomes" id="UP001295684"/>
    </source>
</evidence>
<protein>
    <submittedName>
        <fullName evidence="1">Uncharacterized protein</fullName>
    </submittedName>
</protein>
<proteinExistence type="predicted"/>
<organism evidence="1 2">
    <name type="scientific">Euplotes crassus</name>
    <dbReference type="NCBI Taxonomy" id="5936"/>
    <lineage>
        <taxon>Eukaryota</taxon>
        <taxon>Sar</taxon>
        <taxon>Alveolata</taxon>
        <taxon>Ciliophora</taxon>
        <taxon>Intramacronucleata</taxon>
        <taxon>Spirotrichea</taxon>
        <taxon>Hypotrichia</taxon>
        <taxon>Euplotida</taxon>
        <taxon>Euplotidae</taxon>
        <taxon>Moneuplotes</taxon>
    </lineage>
</organism>
<keyword evidence="2" id="KW-1185">Reference proteome</keyword>
<sequence length="360" mass="41573">MERNNKKKKEKEKYSLNLRQIQKRDLLANRYRNRVLDFMEKMAKKPKVVNQPTREIPESSYTNIDTNKKKHKRTFTSVDYTDFITEPGDCNAFNLRPREKSKEIAGDFNTNFSRKNSLQRVYDQAKENSMKANFENFSEVNSKKLRSGRDILPELHDKTHFKGATTLITYDKEIQDIKENPRLRSRFESLKKSVSGSPSYKMHARSIDMRRDKMNSLNFYENNSSITIEAKPSSVMKKVGFNSKDQESTNSRSQLKDLNINISKSDISDYGLQRGGVTSSNTIQRANLPLSKASLHHKVFKKHPSEIFNRERQPSRVSKVSVSRKLLDSSLEENDTNDGLDIPSITKHVLAQCGIVRCLP</sequence>
<gene>
    <name evidence="1" type="ORF">ECRASSUSDP1_LOCUS12921</name>
</gene>
<evidence type="ECO:0000313" key="1">
    <source>
        <dbReference type="EMBL" id="CAI2371597.1"/>
    </source>
</evidence>
<dbReference type="Proteomes" id="UP001295684">
    <property type="component" value="Unassembled WGS sequence"/>
</dbReference>
<comment type="caution">
    <text evidence="1">The sequence shown here is derived from an EMBL/GenBank/DDBJ whole genome shotgun (WGS) entry which is preliminary data.</text>
</comment>
<accession>A0AAD1UMS3</accession>